<feature type="domain" description="FAT" evidence="16">
    <location>
        <begin position="1747"/>
        <end position="2373"/>
    </location>
</feature>
<evidence type="ECO:0000256" key="5">
    <source>
        <dbReference type="ARBA" id="ARBA00022679"/>
    </source>
</evidence>
<keyword evidence="8" id="KW-0418">Kinase</keyword>
<evidence type="ECO:0000313" key="18">
    <source>
        <dbReference type="EMBL" id="PRP78734.1"/>
    </source>
</evidence>
<evidence type="ECO:0000259" key="15">
    <source>
        <dbReference type="PROSITE" id="PS50290"/>
    </source>
</evidence>
<dbReference type="PROSITE" id="PS51189">
    <property type="entry name" value="FAT"/>
    <property type="match status" value="1"/>
</dbReference>
<evidence type="ECO:0000256" key="2">
    <source>
        <dbReference type="ARBA" id="ARBA00010769"/>
    </source>
</evidence>
<dbReference type="InterPro" id="IPR014009">
    <property type="entry name" value="PIK_FAT"/>
</dbReference>
<dbReference type="SMART" id="SM01342">
    <property type="entry name" value="TAN"/>
    <property type="match status" value="1"/>
</dbReference>
<dbReference type="PROSITE" id="PS50290">
    <property type="entry name" value="PI3_4_KINASE_3"/>
    <property type="match status" value="1"/>
</dbReference>
<comment type="catalytic activity">
    <reaction evidence="13">
        <text>L-seryl-[protein] + ATP = O-phospho-L-seryl-[protein] + ADP + H(+)</text>
        <dbReference type="Rhea" id="RHEA:17989"/>
        <dbReference type="Rhea" id="RHEA-COMP:9863"/>
        <dbReference type="Rhea" id="RHEA-COMP:11604"/>
        <dbReference type="ChEBI" id="CHEBI:15378"/>
        <dbReference type="ChEBI" id="CHEBI:29999"/>
        <dbReference type="ChEBI" id="CHEBI:30616"/>
        <dbReference type="ChEBI" id="CHEBI:83421"/>
        <dbReference type="ChEBI" id="CHEBI:456216"/>
        <dbReference type="EC" id="2.7.11.1"/>
    </reaction>
</comment>
<dbReference type="InterPro" id="IPR021668">
    <property type="entry name" value="TAN"/>
</dbReference>
<dbReference type="GO" id="GO:0006281">
    <property type="term" value="P:DNA repair"/>
    <property type="evidence" value="ECO:0007669"/>
    <property type="project" value="InterPro"/>
</dbReference>
<dbReference type="Proteomes" id="UP000241769">
    <property type="component" value="Unassembled WGS sequence"/>
</dbReference>
<keyword evidence="11" id="KW-0131">Cell cycle</keyword>
<evidence type="ECO:0000259" key="16">
    <source>
        <dbReference type="PROSITE" id="PS51189"/>
    </source>
</evidence>
<sequence length="2842" mass="329233">MSEWRECQELCVQLKDGSTASRRKEALESLKTKVEASSFLHQLDAASSKELEGHNTEDKCSWCDIIINLMAAVSKELSSIKKTTPQIIKLRREWTSALQNMVKIADARGPRLFLCLRQILQHIIESLRDEDLWDIVGYDYLHIVNENICSTPPYCHLLTRNDLHEITQYITNRLLKDAKRDAPLLARTLYSIVHNYPFDQSNEQQLNLLVRFYSKFYSQSWLLSCGVNVISNESVLHLLTSVNTIIKRQWGNLQGELKEQSVLFLRLELRLLVDYDGTIALPSEFRDIYDLLFREIANSKKNRLSFNKEDKGVNLEETQEHLLDLCADLFIHYNVKMENEIKKEEEEEEEKEGQRKRRKITTDWDLLMMEENEDANLCISRLQLISFIVRKPSKILSDRLAVELITSIVSYLDKYKDPHSGLEYWSYEALFSFLSSSKHKNNENLWKEEIWTTVWNIMMKRLNVPGINPALEKGYHLIQSILRHNCIDSSLLSSHTSFWSLPFISSHTSVKGLHIRFETMISLIESYDIKSAEGEANPREKWMDDILAYKEDNNRTGDDGTDVQVLISALSLFVRSGPVDDIARGIYEDGGLYTPMYQETNGEPQRREKEYEEIRRSRRIEREVEEREEQKTTRNIIPQTMSHRLIKILADKLSEQLTLIMMNVTTDSSKMGKTWLYQRVNHAIEICTITSAMIHIHTRADKQNHLMNRLSPLLLQCMGWVADTIAKVNAFNDKQILKIYHMLSQYIPSIIYSLFHDPQTRLKDSPIYTITNSLISSLLMVEEEKKSGSEYLHHGDSMDLDEGSDQMNASGVSMQSSNLLTTSEQRQQVLDMLCKIFSSIHAFAPHREDVLSWIQSIAKEVLTQLDKTDLWSRKHQMCLLLINMDGPECSWSSKSISSILPFVKSQYSKDTRARLEILYLVKSILDRLNRFPEAKQKEQCVKGLTQVFDHFRELWRKQKQEYIVKRTFARVLESALQLAELDQVAPCIIEMINDIDYRVRMKIGKGIHQIFKCFDNEVGIYQDISTRLGLDGVRETRLTSLYLLSRVAVISPANEQLVLFQLLQHYSTKKRDSTMVAYFLSLCAADLHYNHTKSLLEYHMVHIITSWLSEYTSLDQFPIELFEQDKMEDFIEGYQKTIVPQLIFSKDEQNLKQCAKLINTDVRTLLRNNFAQVFAKVFPLYFCDEKLANEVCEGMLNRWITPEDHNEIIPKQLDVIVVELLNNLSFEEDVSPPKYSPDSITKILNFLSESWQIKISDVLYGSRYSDRIYKIISSLNERMFNTRRGDDRIRISKSFIYFVNLFKEKQFRPAIMRDIISTLLRFLPFNEVRPVLWKFILDLVDRAKENKVNASEFGKHVNAILRGMIPIATSEKEGSDKALKIITNMYDCIGNHLEQSMKESDPLPHHPLLDDPLKLETEMRGETRLRDEMIRFLREGRQEDQIYPSNSIRLENILYIKELITSRKEELNQIITSEEHRGLISELMWNLLYYCRNGLDEKIRNTSGDILGLIGAVDPHAITFLHKNQQREAPSLSNGKVQVMQRLNQYIAHMDVYIMRCAAYSLKNVLNTHSGKVLLENVNENTKSYITPFMQNKKTKTSRTGTYPSPMKELPEAVGIDKDRLWDTSLCNYPLWISSLSYHLCLSANDEIFRLCAGMCYNQFEFAEFLFPYLLMDIILDTKSKKVHQMISSKISTWLLSNKNNNDQAIHLILDTVDTLRRVTTLLPTKGRDNVMFYQKSDIWHNIHLLDVARLSYRAGAFFTSLQYIELSSEREFGSVIPSDKEERSVEYTRLMMDAYSNINEPDGIYGIQTRHHTIESQITTYEHEGHWNMALGAYDLLSDPSVQKDYSFCSSANSLHRLGHWHILDVYLAGLSVKKPSTFAELSEHQYRNAWREGRWNFESSREGQMLVKEAREGINFESSSFKLLRCFSEGEYTGYSEYMQQGKSGVIKNILGSFSPESTKNIHPALVQLQFLDEINDVYETTKGKKASIGAQQWHLMESQRKGRNEMMKKEFRLFEPLFDMRGVLLDLVAEEKDKMNLLKGHFLQYSKMARKASDYQLAFHAVNRLRLYMKDQYDPSCLLEEANIVWSRGEQERAIQMVRFINTQITHESTTKNRRKTRGLTDSSHMDANDILRAQVLFYLGKWLSETKAEGVSSAQENLKDAIDLFHQQKSKKLCKGYITLAGYVDSLYEGIMNKIQSSEWETSQKLRRHKETELTRCKKMMESLTGKSIEVKTQKQEIQRHITLLERQTDLDRQENDKIQEDLKRFLEEAIDYYCKCLIYGETYNIRAIFRLCSLWFNNTLKEDVNKLLEKEIGDIPSRKFIPLMYQIASRMNASENTTFQKLIGDILEMSCTQHPHHTLYQLFALSNGSKVDGNGKGRGRLTVDQDKINAAMRKHRQLLKEMTFLIDCYIELAFLDCSSKKKEKGGIPLPGLIKKIDRQQLVPVTTVQIPVNRDGDYTDPHAIPFITGFGDTYSLVGGLNLPKLIICHASNGKRYKQLVKGHDDLRQDGVMQQIFSLLNNLLTENENCRRRKLRIRTYKVIPLTPAAGLLEWVENTTPIGEYLIGGDREGAHSRYRPGDIASNECRKVLNDSSEKTKYDTYVNICNRFKPVFHHFFLENFSSPAEWFDKRLQYTRSTASNSIIGYIVGLGDRHAHNILIDKTSAELVHIDLGVAFEQGKTLRTPELVPFRLTRDIIDAMGITGCEGVFRSCCKETMQLLRDNHNSLITIVEVFMHDPLYRWALSPVQALELQREDHDYLPNMNTTNDEVESTNMGNTDAGRALIRLKQKLSGYEYGEGLTVNHLDGMNTDGEEVEGQVNKLISESQDPQKLCKMFPG</sequence>
<keyword evidence="4" id="KW-0723">Serine/threonine-protein kinase</keyword>
<dbReference type="InterPro" id="IPR003152">
    <property type="entry name" value="FATC_dom"/>
</dbReference>
<dbReference type="Pfam" id="PF02259">
    <property type="entry name" value="FAT"/>
    <property type="match status" value="1"/>
</dbReference>
<evidence type="ECO:0000259" key="17">
    <source>
        <dbReference type="PROSITE" id="PS51190"/>
    </source>
</evidence>
<evidence type="ECO:0000256" key="14">
    <source>
        <dbReference type="ARBA" id="ARBA00073111"/>
    </source>
</evidence>
<organism evidence="18 19">
    <name type="scientific">Planoprotostelium fungivorum</name>
    <dbReference type="NCBI Taxonomy" id="1890364"/>
    <lineage>
        <taxon>Eukaryota</taxon>
        <taxon>Amoebozoa</taxon>
        <taxon>Evosea</taxon>
        <taxon>Variosea</taxon>
        <taxon>Cavosteliida</taxon>
        <taxon>Cavosteliaceae</taxon>
        <taxon>Planoprotostelium</taxon>
    </lineage>
</organism>
<keyword evidence="6" id="KW-0547">Nucleotide-binding</keyword>
<dbReference type="InterPro" id="IPR038980">
    <property type="entry name" value="ATM_plant"/>
</dbReference>
<feature type="domain" description="PI3K/PI4K catalytic" evidence="15">
    <location>
        <begin position="2474"/>
        <end position="2786"/>
    </location>
</feature>
<dbReference type="Pfam" id="PF02260">
    <property type="entry name" value="FATC"/>
    <property type="match status" value="1"/>
</dbReference>
<dbReference type="Pfam" id="PF00454">
    <property type="entry name" value="PI3_PI4_kinase"/>
    <property type="match status" value="1"/>
</dbReference>
<keyword evidence="9" id="KW-0067">ATP-binding</keyword>
<evidence type="ECO:0000256" key="10">
    <source>
        <dbReference type="ARBA" id="ARBA00023242"/>
    </source>
</evidence>
<keyword evidence="7" id="KW-0227">DNA damage</keyword>
<dbReference type="Gene3D" id="1.10.1070.11">
    <property type="entry name" value="Phosphatidylinositol 3-/4-kinase, catalytic domain"/>
    <property type="match status" value="1"/>
</dbReference>
<keyword evidence="10" id="KW-0539">Nucleus</keyword>
<dbReference type="FunFam" id="3.30.1010.10:FF:000023">
    <property type="entry name" value="Serine/threonine-protein kinase ATM"/>
    <property type="match status" value="1"/>
</dbReference>
<proteinExistence type="inferred from homology"/>
<dbReference type="STRING" id="1890364.A0A2P6N446"/>
<dbReference type="SMART" id="SM00146">
    <property type="entry name" value="PI3Kc"/>
    <property type="match status" value="1"/>
</dbReference>
<comment type="subcellular location">
    <subcellularLocation>
        <location evidence="1">Nucleus</location>
    </subcellularLocation>
</comment>
<dbReference type="EMBL" id="MDYQ01000208">
    <property type="protein sequence ID" value="PRP78734.1"/>
    <property type="molecule type" value="Genomic_DNA"/>
</dbReference>
<dbReference type="GO" id="GO:0005524">
    <property type="term" value="F:ATP binding"/>
    <property type="evidence" value="ECO:0007669"/>
    <property type="project" value="UniProtKB-KW"/>
</dbReference>
<dbReference type="InParanoid" id="A0A2P6N446"/>
<dbReference type="Gene3D" id="3.30.1010.10">
    <property type="entry name" value="Phosphatidylinositol 3-kinase Catalytic Subunit, Chain A, domain 4"/>
    <property type="match status" value="1"/>
</dbReference>
<dbReference type="InterPro" id="IPR000403">
    <property type="entry name" value="PI3/4_kinase_cat_dom"/>
</dbReference>
<dbReference type="PROSITE" id="PS51190">
    <property type="entry name" value="FATC"/>
    <property type="match status" value="1"/>
</dbReference>
<evidence type="ECO:0000256" key="4">
    <source>
        <dbReference type="ARBA" id="ARBA00022527"/>
    </source>
</evidence>
<evidence type="ECO:0000256" key="13">
    <source>
        <dbReference type="ARBA" id="ARBA00048679"/>
    </source>
</evidence>
<gene>
    <name evidence="18" type="ORF">PROFUN_13312</name>
</gene>
<evidence type="ECO:0000256" key="8">
    <source>
        <dbReference type="ARBA" id="ARBA00022777"/>
    </source>
</evidence>
<comment type="catalytic activity">
    <reaction evidence="12">
        <text>L-threonyl-[protein] + ATP = O-phospho-L-threonyl-[protein] + ADP + H(+)</text>
        <dbReference type="Rhea" id="RHEA:46608"/>
        <dbReference type="Rhea" id="RHEA-COMP:11060"/>
        <dbReference type="Rhea" id="RHEA-COMP:11605"/>
        <dbReference type="ChEBI" id="CHEBI:15378"/>
        <dbReference type="ChEBI" id="CHEBI:30013"/>
        <dbReference type="ChEBI" id="CHEBI:30616"/>
        <dbReference type="ChEBI" id="CHEBI:61977"/>
        <dbReference type="ChEBI" id="CHEBI:456216"/>
        <dbReference type="EC" id="2.7.11.1"/>
    </reaction>
</comment>
<dbReference type="SUPFAM" id="SSF56112">
    <property type="entry name" value="Protein kinase-like (PK-like)"/>
    <property type="match status" value="1"/>
</dbReference>
<dbReference type="GO" id="GO:0005634">
    <property type="term" value="C:nucleus"/>
    <property type="evidence" value="ECO:0007669"/>
    <property type="project" value="UniProtKB-SubCell"/>
</dbReference>
<dbReference type="EC" id="2.7.11.1" evidence="3"/>
<feature type="domain" description="FATC" evidence="17">
    <location>
        <begin position="2815"/>
        <end position="2842"/>
    </location>
</feature>
<protein>
    <recommendedName>
        <fullName evidence="14">Serine/threonine-protein kinase ATM</fullName>
        <ecNumber evidence="3">2.7.11.1</ecNumber>
    </recommendedName>
</protein>
<evidence type="ECO:0000256" key="6">
    <source>
        <dbReference type="ARBA" id="ARBA00022741"/>
    </source>
</evidence>
<dbReference type="SUPFAM" id="SSF48371">
    <property type="entry name" value="ARM repeat"/>
    <property type="match status" value="1"/>
</dbReference>
<dbReference type="GO" id="GO:0004674">
    <property type="term" value="F:protein serine/threonine kinase activity"/>
    <property type="evidence" value="ECO:0007669"/>
    <property type="project" value="UniProtKB-KW"/>
</dbReference>
<dbReference type="PANTHER" id="PTHR37079:SF4">
    <property type="entry name" value="SERINE_THREONINE-PROTEIN KINASE ATM"/>
    <property type="match status" value="1"/>
</dbReference>
<dbReference type="InterPro" id="IPR011009">
    <property type="entry name" value="Kinase-like_dom_sf"/>
</dbReference>
<dbReference type="Pfam" id="PF25360">
    <property type="entry name" value="TPR_ATM"/>
    <property type="match status" value="1"/>
</dbReference>
<evidence type="ECO:0000256" key="12">
    <source>
        <dbReference type="ARBA" id="ARBA00047899"/>
    </source>
</evidence>
<dbReference type="PANTHER" id="PTHR37079">
    <property type="entry name" value="SERINE/THREONINE-PROTEIN KINASE ATM"/>
    <property type="match status" value="1"/>
</dbReference>
<dbReference type="InterPro" id="IPR044107">
    <property type="entry name" value="PIKKc_ATM"/>
</dbReference>
<dbReference type="CDD" id="cd05171">
    <property type="entry name" value="PIKKc_ATM"/>
    <property type="match status" value="1"/>
</dbReference>
<comment type="caution">
    <text evidence="18">The sequence shown here is derived from an EMBL/GenBank/DDBJ whole genome shotgun (WGS) entry which is preliminary data.</text>
</comment>
<accession>A0A2P6N446</accession>
<comment type="similarity">
    <text evidence="2">Belongs to the PI3/PI4-kinase family. ATM subfamily.</text>
</comment>
<dbReference type="InterPro" id="IPR036940">
    <property type="entry name" value="PI3/4_kinase_cat_sf"/>
</dbReference>
<dbReference type="InterPro" id="IPR003151">
    <property type="entry name" value="PIK-rel_kinase_FAT"/>
</dbReference>
<dbReference type="InterPro" id="IPR057445">
    <property type="entry name" value="ATM_TPR"/>
</dbReference>
<evidence type="ECO:0000313" key="19">
    <source>
        <dbReference type="Proteomes" id="UP000241769"/>
    </source>
</evidence>
<dbReference type="InterPro" id="IPR018936">
    <property type="entry name" value="PI3/4_kinase_CS"/>
</dbReference>
<reference evidence="18 19" key="1">
    <citation type="journal article" date="2018" name="Genome Biol. Evol.">
        <title>Multiple Roots of Fruiting Body Formation in Amoebozoa.</title>
        <authorList>
            <person name="Hillmann F."/>
            <person name="Forbes G."/>
            <person name="Novohradska S."/>
            <person name="Ferling I."/>
            <person name="Riege K."/>
            <person name="Groth M."/>
            <person name="Westermann M."/>
            <person name="Marz M."/>
            <person name="Spaller T."/>
            <person name="Winckler T."/>
            <person name="Schaap P."/>
            <person name="Glockner G."/>
        </authorList>
    </citation>
    <scope>NUCLEOTIDE SEQUENCE [LARGE SCALE GENOMIC DNA]</scope>
    <source>
        <strain evidence="18 19">Jena</strain>
    </source>
</reference>
<evidence type="ECO:0000256" key="9">
    <source>
        <dbReference type="ARBA" id="ARBA00022840"/>
    </source>
</evidence>
<evidence type="ECO:0000256" key="11">
    <source>
        <dbReference type="ARBA" id="ARBA00023306"/>
    </source>
</evidence>
<dbReference type="PROSITE" id="PS00915">
    <property type="entry name" value="PI3_4_KINASE_1"/>
    <property type="match status" value="1"/>
</dbReference>
<evidence type="ECO:0000256" key="7">
    <source>
        <dbReference type="ARBA" id="ARBA00022763"/>
    </source>
</evidence>
<keyword evidence="19" id="KW-1185">Reference proteome</keyword>
<dbReference type="InterPro" id="IPR016024">
    <property type="entry name" value="ARM-type_fold"/>
</dbReference>
<dbReference type="OrthoDB" id="381190at2759"/>
<evidence type="ECO:0000256" key="1">
    <source>
        <dbReference type="ARBA" id="ARBA00004123"/>
    </source>
</evidence>
<keyword evidence="5" id="KW-0808">Transferase</keyword>
<dbReference type="PROSITE" id="PS00916">
    <property type="entry name" value="PI3_4_KINASE_2"/>
    <property type="match status" value="1"/>
</dbReference>
<name>A0A2P6N446_9EUKA</name>
<evidence type="ECO:0000256" key="3">
    <source>
        <dbReference type="ARBA" id="ARBA00012513"/>
    </source>
</evidence>